<organism evidence="2 3">
    <name type="scientific">Prunus persica</name>
    <name type="common">Peach</name>
    <name type="synonym">Amygdalus persica</name>
    <dbReference type="NCBI Taxonomy" id="3760"/>
    <lineage>
        <taxon>Eukaryota</taxon>
        <taxon>Viridiplantae</taxon>
        <taxon>Streptophyta</taxon>
        <taxon>Embryophyta</taxon>
        <taxon>Tracheophyta</taxon>
        <taxon>Spermatophyta</taxon>
        <taxon>Magnoliopsida</taxon>
        <taxon>eudicotyledons</taxon>
        <taxon>Gunneridae</taxon>
        <taxon>Pentapetalae</taxon>
        <taxon>rosids</taxon>
        <taxon>fabids</taxon>
        <taxon>Rosales</taxon>
        <taxon>Rosaceae</taxon>
        <taxon>Amygdaloideae</taxon>
        <taxon>Amygdaleae</taxon>
        <taxon>Prunus</taxon>
    </lineage>
</organism>
<evidence type="ECO:0000313" key="3">
    <source>
        <dbReference type="Proteomes" id="UP000006882"/>
    </source>
</evidence>
<feature type="compositionally biased region" description="Polar residues" evidence="1">
    <location>
        <begin position="1"/>
        <end position="35"/>
    </location>
</feature>
<dbReference type="Gramene" id="ONI32890">
    <property type="protein sequence ID" value="ONI32890"/>
    <property type="gene ID" value="PRUPE_1G392000"/>
</dbReference>
<protein>
    <submittedName>
        <fullName evidence="2">Uncharacterized protein</fullName>
    </submittedName>
</protein>
<dbReference type="EMBL" id="CM007651">
    <property type="protein sequence ID" value="ONI32890.1"/>
    <property type="molecule type" value="Genomic_DNA"/>
</dbReference>
<reference evidence="2 3" key="1">
    <citation type="journal article" date="2013" name="Nat. Genet.">
        <title>The high-quality draft genome of peach (Prunus persica) identifies unique patterns of genetic diversity, domestication and genome evolution.</title>
        <authorList>
            <consortium name="International Peach Genome Initiative"/>
            <person name="Verde I."/>
            <person name="Abbott A.G."/>
            <person name="Scalabrin S."/>
            <person name="Jung S."/>
            <person name="Shu S."/>
            <person name="Marroni F."/>
            <person name="Zhebentyayeva T."/>
            <person name="Dettori M.T."/>
            <person name="Grimwood J."/>
            <person name="Cattonaro F."/>
            <person name="Zuccolo A."/>
            <person name="Rossini L."/>
            <person name="Jenkins J."/>
            <person name="Vendramin E."/>
            <person name="Meisel L.A."/>
            <person name="Decroocq V."/>
            <person name="Sosinski B."/>
            <person name="Prochnik S."/>
            <person name="Mitros T."/>
            <person name="Policriti A."/>
            <person name="Cipriani G."/>
            <person name="Dondini L."/>
            <person name="Ficklin S."/>
            <person name="Goodstein D.M."/>
            <person name="Xuan P."/>
            <person name="Del Fabbro C."/>
            <person name="Aramini V."/>
            <person name="Copetti D."/>
            <person name="Gonzalez S."/>
            <person name="Horner D.S."/>
            <person name="Falchi R."/>
            <person name="Lucas S."/>
            <person name="Mica E."/>
            <person name="Maldonado J."/>
            <person name="Lazzari B."/>
            <person name="Bielenberg D."/>
            <person name="Pirona R."/>
            <person name="Miculan M."/>
            <person name="Barakat A."/>
            <person name="Testolin R."/>
            <person name="Stella A."/>
            <person name="Tartarini S."/>
            <person name="Tonutti P."/>
            <person name="Arus P."/>
            <person name="Orellana A."/>
            <person name="Wells C."/>
            <person name="Main D."/>
            <person name="Vizzotto G."/>
            <person name="Silva H."/>
            <person name="Salamini F."/>
            <person name="Schmutz J."/>
            <person name="Morgante M."/>
            <person name="Rokhsar D.S."/>
        </authorList>
    </citation>
    <scope>NUCLEOTIDE SEQUENCE [LARGE SCALE GENOMIC DNA]</scope>
    <source>
        <strain evidence="3">cv. Nemared</strain>
    </source>
</reference>
<evidence type="ECO:0000313" key="2">
    <source>
        <dbReference type="EMBL" id="ONI32890.1"/>
    </source>
</evidence>
<feature type="region of interest" description="Disordered" evidence="1">
    <location>
        <begin position="1"/>
        <end position="62"/>
    </location>
</feature>
<evidence type="ECO:0000256" key="1">
    <source>
        <dbReference type="SAM" id="MobiDB-lite"/>
    </source>
</evidence>
<sequence>MHTQVNSYDSCLSPSQNPKPEVQHQNLISSPQMLGSTEELKHSSIENKHATKASTSTHEHASEKWRQKALGWVDDSQFWICYKQHNFEQIL</sequence>
<dbReference type="Proteomes" id="UP000006882">
    <property type="component" value="Chromosome G1"/>
</dbReference>
<name>A0A251RAX1_PRUPE</name>
<keyword evidence="3" id="KW-1185">Reference proteome</keyword>
<accession>A0A251RAX1</accession>
<proteinExistence type="predicted"/>
<dbReference type="AlphaFoldDB" id="A0A251RAX1"/>
<feature type="compositionally biased region" description="Basic and acidic residues" evidence="1">
    <location>
        <begin position="38"/>
        <end position="49"/>
    </location>
</feature>
<gene>
    <name evidence="2" type="ORF">PRUPE_1G392000</name>
</gene>